<feature type="region of interest" description="Disordered" evidence="1">
    <location>
        <begin position="1"/>
        <end position="32"/>
    </location>
</feature>
<protein>
    <submittedName>
        <fullName evidence="2">BQ2448_2471 protein</fullName>
    </submittedName>
</protein>
<dbReference type="STRING" id="269621.A0A238FBI0"/>
<feature type="compositionally biased region" description="Basic residues" evidence="1">
    <location>
        <begin position="708"/>
        <end position="717"/>
    </location>
</feature>
<dbReference type="OrthoDB" id="2526979at2759"/>
<name>A0A238FBI0_9BASI</name>
<gene>
    <name evidence="2" type="ORF">BQ2448_2471</name>
</gene>
<evidence type="ECO:0000256" key="1">
    <source>
        <dbReference type="SAM" id="MobiDB-lite"/>
    </source>
</evidence>
<proteinExistence type="predicted"/>
<dbReference type="Proteomes" id="UP000198372">
    <property type="component" value="Unassembled WGS sequence"/>
</dbReference>
<sequence length="805" mass="87018">MLKALERRRSQATPEALSSIGRGPAVPPVSNDIDLDDLTSEDLIELAQVDLIGRRHGDAIIKLSRAVALGSSSGCELLANLLSKGLQGSTPTTCSPPQQSRHQFAASPSTASYFPIATPAALDSLFAVGKTPFTDPLAPAHLYIRGLELELASDIQQCVMIPLGLMSAKPTSSSSNQARGSPNARPFDLDKILDLVIGLVGEYRYGRMRHDHNDPTYPNLWARGCQVTQLAVLHPDVTTPRIKALVAPSARPRQPCTASQTWVPNNSVLADNRVPADPESASRSELCPSRLTSTRPRRKVVVTLQLYLLYLLALQAWHRDEGVAELYWTEIVDIAQDWGGHIGTKAGDEIVAKAMKRLARDSGFESWKREIDCTAKALPSPPPSSSCSIDWASTLASQSSATTRYPVSRGRNEMNASTQLVRAEPPQSALAKGFFSSAHLYGYPSPPNSERGSPPTVIVPLRISDVLGEKAYPPSIAWGSPNAAVPPARSLRRVASSASIVFAPPRLIRRVASSASLFTNVHNSTVPHCISGSTWRAAGVSTASSNAPLLPSAPSRPEPSRAATWSGALRRRVSELSMSAILQVVAPTKPVPSTSAAASLLRQVLQRNDDAVASAGMWEDSDLLEDDHESEVYSVPSSPPASSVVRKLRDNSRERSLLSRHRSYVTLPKVNEAPRLRHESPPPAMRTPLIICTVTPPTPTKEHLLPPRPHRRTRSSRSLRRVKITVFETLPPSPFRGGADDFGSSNMELIDPFLLELERNSRVGVATVCDGCGANGLNYPACPRCDKKYCARACRVGSAGRHRCS</sequence>
<dbReference type="EMBL" id="FMSP01000004">
    <property type="protein sequence ID" value="SCV69451.1"/>
    <property type="molecule type" value="Genomic_DNA"/>
</dbReference>
<evidence type="ECO:0000313" key="2">
    <source>
        <dbReference type="EMBL" id="SCV69451.1"/>
    </source>
</evidence>
<feature type="compositionally biased region" description="Low complexity" evidence="1">
    <location>
        <begin position="632"/>
        <end position="645"/>
    </location>
</feature>
<evidence type="ECO:0000313" key="3">
    <source>
        <dbReference type="Proteomes" id="UP000198372"/>
    </source>
</evidence>
<feature type="region of interest" description="Disordered" evidence="1">
    <location>
        <begin position="631"/>
        <end position="655"/>
    </location>
</feature>
<feature type="region of interest" description="Disordered" evidence="1">
    <location>
        <begin position="697"/>
        <end position="717"/>
    </location>
</feature>
<dbReference type="AlphaFoldDB" id="A0A238FBI0"/>
<organism evidence="2 3">
    <name type="scientific">Microbotryum intermedium</name>
    <dbReference type="NCBI Taxonomy" id="269621"/>
    <lineage>
        <taxon>Eukaryota</taxon>
        <taxon>Fungi</taxon>
        <taxon>Dikarya</taxon>
        <taxon>Basidiomycota</taxon>
        <taxon>Pucciniomycotina</taxon>
        <taxon>Microbotryomycetes</taxon>
        <taxon>Microbotryales</taxon>
        <taxon>Microbotryaceae</taxon>
        <taxon>Microbotryum</taxon>
    </lineage>
</organism>
<keyword evidence="3" id="KW-1185">Reference proteome</keyword>
<feature type="region of interest" description="Disordered" evidence="1">
    <location>
        <begin position="267"/>
        <end position="290"/>
    </location>
</feature>
<accession>A0A238FBI0</accession>
<reference evidence="3" key="1">
    <citation type="submission" date="2016-09" db="EMBL/GenBank/DDBJ databases">
        <authorList>
            <person name="Jeantristanb JTB J.-T."/>
            <person name="Ricardo R."/>
        </authorList>
    </citation>
    <scope>NUCLEOTIDE SEQUENCE [LARGE SCALE GENOMIC DNA]</scope>
</reference>